<dbReference type="SUPFAM" id="SSF53822">
    <property type="entry name" value="Periplasmic binding protein-like I"/>
    <property type="match status" value="1"/>
</dbReference>
<dbReference type="SMART" id="SM00354">
    <property type="entry name" value="HTH_LACI"/>
    <property type="match status" value="1"/>
</dbReference>
<dbReference type="EMBL" id="CP147247">
    <property type="protein sequence ID" value="WYJ89731.1"/>
    <property type="molecule type" value="Genomic_DNA"/>
</dbReference>
<evidence type="ECO:0000256" key="2">
    <source>
        <dbReference type="ARBA" id="ARBA00023125"/>
    </source>
</evidence>
<dbReference type="Proteomes" id="UP000195141">
    <property type="component" value="Chromosome"/>
</dbReference>
<dbReference type="InterPro" id="IPR028082">
    <property type="entry name" value="Peripla_BP_I"/>
</dbReference>
<dbReference type="Gene3D" id="3.40.50.2300">
    <property type="match status" value="2"/>
</dbReference>
<dbReference type="PRINTS" id="PR00036">
    <property type="entry name" value="HTHLACI"/>
</dbReference>
<accession>A0A242K2M0</accession>
<dbReference type="InterPro" id="IPR000843">
    <property type="entry name" value="HTH_LacI"/>
</dbReference>
<dbReference type="RefSeq" id="WP_086350407.1">
    <property type="nucleotide sequence ID" value="NZ_CP147247.1"/>
</dbReference>
<name>A0A242K2M0_9ENTE</name>
<dbReference type="AlphaFoldDB" id="A0A242K2M0"/>
<evidence type="ECO:0000313" key="7">
    <source>
        <dbReference type="Proteomes" id="UP000195141"/>
    </source>
</evidence>
<protein>
    <submittedName>
        <fullName evidence="6">LacI family transcriptional regulator</fullName>
    </submittedName>
</protein>
<evidence type="ECO:0000313" key="6">
    <source>
        <dbReference type="EMBL" id="WYJ89731.1"/>
    </source>
</evidence>
<evidence type="ECO:0000256" key="3">
    <source>
        <dbReference type="ARBA" id="ARBA00023163"/>
    </source>
</evidence>
<evidence type="ECO:0000256" key="1">
    <source>
        <dbReference type="ARBA" id="ARBA00023015"/>
    </source>
</evidence>
<dbReference type="Pfam" id="PF00356">
    <property type="entry name" value="LacI"/>
    <property type="match status" value="1"/>
</dbReference>
<dbReference type="PANTHER" id="PTHR30146">
    <property type="entry name" value="LACI-RELATED TRANSCRIPTIONAL REPRESSOR"/>
    <property type="match status" value="1"/>
</dbReference>
<feature type="domain" description="HTH lacI-type" evidence="4">
    <location>
        <begin position="3"/>
        <end position="58"/>
    </location>
</feature>
<dbReference type="GO" id="GO:0000976">
    <property type="term" value="F:transcription cis-regulatory region binding"/>
    <property type="evidence" value="ECO:0007669"/>
    <property type="project" value="TreeGrafter"/>
</dbReference>
<dbReference type="PROSITE" id="PS50932">
    <property type="entry name" value="HTH_LACI_2"/>
    <property type="match status" value="1"/>
</dbReference>
<evidence type="ECO:0000259" key="4">
    <source>
        <dbReference type="PROSITE" id="PS50932"/>
    </source>
</evidence>
<dbReference type="PANTHER" id="PTHR30146:SF24">
    <property type="entry name" value="XYLOSE OPERON REGULATORY PROTEIN"/>
    <property type="match status" value="1"/>
</dbReference>
<dbReference type="Pfam" id="PF13377">
    <property type="entry name" value="Peripla_BP_3"/>
    <property type="match status" value="1"/>
</dbReference>
<evidence type="ECO:0000313" key="5">
    <source>
        <dbReference type="EMBL" id="OTP12831.1"/>
    </source>
</evidence>
<proteinExistence type="predicted"/>
<dbReference type="InterPro" id="IPR010982">
    <property type="entry name" value="Lambda_DNA-bd_dom_sf"/>
</dbReference>
<dbReference type="OrthoDB" id="9775106at2"/>
<dbReference type="GO" id="GO:0003700">
    <property type="term" value="F:DNA-binding transcription factor activity"/>
    <property type="evidence" value="ECO:0007669"/>
    <property type="project" value="TreeGrafter"/>
</dbReference>
<gene>
    <name evidence="6" type="ORF">A5888_001454</name>
    <name evidence="5" type="ORF">A5888_003410</name>
</gene>
<reference evidence="6" key="2">
    <citation type="submission" date="2017-05" db="EMBL/GenBank/DDBJ databases">
        <authorList>
            <consortium name="The Broad Institute Genomics Platform"/>
            <consortium name="The Broad Institute Genomic Center for Infectious Diseases"/>
            <person name="Earl A."/>
            <person name="Manson A."/>
            <person name="Schwartman J."/>
            <person name="Gilmore M."/>
            <person name="Abouelleil A."/>
            <person name="Cao P."/>
            <person name="Chapman S."/>
            <person name="Cusick C."/>
            <person name="Shea T."/>
            <person name="Young S."/>
            <person name="Neafsey D."/>
            <person name="Nusbaum C."/>
            <person name="Birren B."/>
        </authorList>
    </citation>
    <scope>NUCLEOTIDE SEQUENCE</scope>
    <source>
        <strain evidence="6">9E7_DIV0242</strain>
    </source>
</reference>
<dbReference type="CDD" id="cd01392">
    <property type="entry name" value="HTH_LacI"/>
    <property type="match status" value="1"/>
</dbReference>
<dbReference type="CDD" id="cd06267">
    <property type="entry name" value="PBP1_LacI_sugar_binding-like"/>
    <property type="match status" value="1"/>
</dbReference>
<keyword evidence="7" id="KW-1185">Reference proteome</keyword>
<dbReference type="InterPro" id="IPR046335">
    <property type="entry name" value="LacI/GalR-like_sensor"/>
</dbReference>
<dbReference type="SUPFAM" id="SSF47413">
    <property type="entry name" value="lambda repressor-like DNA-binding domains"/>
    <property type="match status" value="1"/>
</dbReference>
<keyword evidence="1" id="KW-0805">Transcription regulation</keyword>
<sequence length="341" mass="39120">MRVTIKQIAKEAGVSVTTVSNVINKKAHRVSKDKIELIEEIIKKYNYTPNMNARALVQSSSKLIGLLYYSDKVDVDFSDPFVTEVLEGIERKAKEAGMFTLIHNVTSVEDVEAVQRNWKFEGFIAVGVSPQFYSEINKIIQTPIVFVDTHLANKKEYLIEHEHNRVFINSDDFEAGTIATEFLIENGHERFAFLTYPFDEDTTGVIEQRYQGFKKALKNHTLSFNRKLLFHRGEFEKMAKQLHEFTAVVVTADFLAASFIHFLKEQGQYDKEKISIIGFDDIRYAEINDPPLTTIRLDHVKKGEMALLKLIAIINQLDQEVQPLYLLSGELIVRRSVTKIN</sequence>
<reference evidence="6" key="3">
    <citation type="submission" date="2024-03" db="EMBL/GenBank/DDBJ databases">
        <title>The Genome Sequence of Enterococcus sp. DIV0242b.</title>
        <authorList>
            <consortium name="The Broad Institute Genomics Platform"/>
            <consortium name="The Broad Institute Microbial Omics Core"/>
            <consortium name="The Broad Institute Genomic Center for Infectious Diseases"/>
            <person name="Earl A."/>
            <person name="Manson A."/>
            <person name="Gilmore M."/>
            <person name="Schwartman J."/>
            <person name="Shea T."/>
            <person name="Abouelleil A."/>
            <person name="Cao P."/>
            <person name="Chapman S."/>
            <person name="Cusick C."/>
            <person name="Young S."/>
            <person name="Neafsey D."/>
            <person name="Nusbaum C."/>
            <person name="Birren B."/>
        </authorList>
    </citation>
    <scope>NUCLEOTIDE SEQUENCE</scope>
    <source>
        <strain evidence="6">9E7_DIV0242</strain>
    </source>
</reference>
<keyword evidence="3" id="KW-0804">Transcription</keyword>
<dbReference type="EMBL" id="NGMM01000006">
    <property type="protein sequence ID" value="OTP12831.1"/>
    <property type="molecule type" value="Genomic_DNA"/>
</dbReference>
<reference evidence="5" key="1">
    <citation type="submission" date="2017-05" db="EMBL/GenBank/DDBJ databases">
        <title>The Genome Sequence of Enterococcus sp. 9E7_DIV0242.</title>
        <authorList>
            <consortium name="The Broad Institute Genomics Platform"/>
            <consortium name="The Broad Institute Genomic Center for Infectious Diseases"/>
            <person name="Earl A."/>
            <person name="Manson A."/>
            <person name="Schwartman J."/>
            <person name="Gilmore M."/>
            <person name="Abouelleil A."/>
            <person name="Cao P."/>
            <person name="Chapman S."/>
            <person name="Cusick C."/>
            <person name="Shea T."/>
            <person name="Young S."/>
            <person name="Neafsey D."/>
            <person name="Nusbaum C."/>
            <person name="Birren B."/>
        </authorList>
    </citation>
    <scope>NUCLEOTIDE SEQUENCE [LARGE SCALE GENOMIC DNA]</scope>
    <source>
        <strain evidence="5">9E7_DIV0242</strain>
    </source>
</reference>
<organism evidence="5">
    <name type="scientific">Candidatus Enterococcus clewellii</name>
    <dbReference type="NCBI Taxonomy" id="1834193"/>
    <lineage>
        <taxon>Bacteria</taxon>
        <taxon>Bacillati</taxon>
        <taxon>Bacillota</taxon>
        <taxon>Bacilli</taxon>
        <taxon>Lactobacillales</taxon>
        <taxon>Enterococcaceae</taxon>
        <taxon>Enterococcus</taxon>
    </lineage>
</organism>
<dbReference type="Gene3D" id="1.10.260.40">
    <property type="entry name" value="lambda repressor-like DNA-binding domains"/>
    <property type="match status" value="1"/>
</dbReference>
<keyword evidence="2" id="KW-0238">DNA-binding</keyword>